<protein>
    <submittedName>
        <fullName evidence="3">Uncharacterized protein</fullName>
    </submittedName>
</protein>
<reference evidence="3" key="1">
    <citation type="journal article" date="2021" name="PeerJ">
        <title>Extensive microbial diversity within the chicken gut microbiome revealed by metagenomics and culture.</title>
        <authorList>
            <person name="Gilroy R."/>
            <person name="Ravi A."/>
            <person name="Getino M."/>
            <person name="Pursley I."/>
            <person name="Horton D.L."/>
            <person name="Alikhan N.F."/>
            <person name="Baker D."/>
            <person name="Gharbi K."/>
            <person name="Hall N."/>
            <person name="Watson M."/>
            <person name="Adriaenssens E.M."/>
            <person name="Foster-Nyarko E."/>
            <person name="Jarju S."/>
            <person name="Secka A."/>
            <person name="Antonio M."/>
            <person name="Oren A."/>
            <person name="Chaudhuri R.R."/>
            <person name="La Ragione R."/>
            <person name="Hildebrand F."/>
            <person name="Pallen M.J."/>
        </authorList>
    </citation>
    <scope>NUCLEOTIDE SEQUENCE</scope>
    <source>
        <strain evidence="3">CHK130-7132</strain>
    </source>
</reference>
<feature type="transmembrane region" description="Helical" evidence="2">
    <location>
        <begin position="41"/>
        <end position="59"/>
    </location>
</feature>
<evidence type="ECO:0000256" key="2">
    <source>
        <dbReference type="SAM" id="Phobius"/>
    </source>
</evidence>
<keyword evidence="2" id="KW-1133">Transmembrane helix</keyword>
<keyword evidence="2" id="KW-0812">Transmembrane</keyword>
<evidence type="ECO:0000313" key="3">
    <source>
        <dbReference type="EMBL" id="HJC68511.1"/>
    </source>
</evidence>
<comment type="caution">
    <text evidence="3">The sequence shown here is derived from an EMBL/GenBank/DDBJ whole genome shotgun (WGS) entry which is preliminary data.</text>
</comment>
<dbReference type="Proteomes" id="UP000823854">
    <property type="component" value="Unassembled WGS sequence"/>
</dbReference>
<reference evidence="3" key="2">
    <citation type="submission" date="2021-04" db="EMBL/GenBank/DDBJ databases">
        <authorList>
            <person name="Gilroy R."/>
        </authorList>
    </citation>
    <scope>NUCLEOTIDE SEQUENCE</scope>
    <source>
        <strain evidence="3">CHK130-7132</strain>
    </source>
</reference>
<name>A0A9D2PZ94_9MICO</name>
<accession>A0A9D2PZ94</accession>
<evidence type="ECO:0000313" key="4">
    <source>
        <dbReference type="Proteomes" id="UP000823854"/>
    </source>
</evidence>
<evidence type="ECO:0000256" key="1">
    <source>
        <dbReference type="SAM" id="MobiDB-lite"/>
    </source>
</evidence>
<feature type="compositionally biased region" description="Basic and acidic residues" evidence="1">
    <location>
        <begin position="1"/>
        <end position="11"/>
    </location>
</feature>
<gene>
    <name evidence="3" type="ORF">H9932_02375</name>
</gene>
<feature type="region of interest" description="Disordered" evidence="1">
    <location>
        <begin position="1"/>
        <end position="33"/>
    </location>
</feature>
<proteinExistence type="predicted"/>
<dbReference type="AlphaFoldDB" id="A0A9D2PZ94"/>
<sequence length="60" mass="6272">MDPRPDIHLGHEMTPTTHTGPIPVVSPSADAGERNASRRTTVAVVAALVLAFALLVLMGL</sequence>
<organism evidence="3 4">
    <name type="scientific">Candidatus Brachybacterium intestinipullorum</name>
    <dbReference type="NCBI Taxonomy" id="2838512"/>
    <lineage>
        <taxon>Bacteria</taxon>
        <taxon>Bacillati</taxon>
        <taxon>Actinomycetota</taxon>
        <taxon>Actinomycetes</taxon>
        <taxon>Micrococcales</taxon>
        <taxon>Dermabacteraceae</taxon>
        <taxon>Brachybacterium</taxon>
    </lineage>
</organism>
<dbReference type="EMBL" id="DWWC01000048">
    <property type="protein sequence ID" value="HJC68511.1"/>
    <property type="molecule type" value="Genomic_DNA"/>
</dbReference>
<keyword evidence="2" id="KW-0472">Membrane</keyword>